<dbReference type="AlphaFoldDB" id="A0A2J6RN02"/>
<organism evidence="1 2">
    <name type="scientific">Hyaloscypha variabilis (strain UAMH 11265 / GT02V1 / F)</name>
    <name type="common">Meliniomyces variabilis</name>
    <dbReference type="NCBI Taxonomy" id="1149755"/>
    <lineage>
        <taxon>Eukaryota</taxon>
        <taxon>Fungi</taxon>
        <taxon>Dikarya</taxon>
        <taxon>Ascomycota</taxon>
        <taxon>Pezizomycotina</taxon>
        <taxon>Leotiomycetes</taxon>
        <taxon>Helotiales</taxon>
        <taxon>Hyaloscyphaceae</taxon>
        <taxon>Hyaloscypha</taxon>
        <taxon>Hyaloscypha variabilis</taxon>
    </lineage>
</organism>
<dbReference type="Proteomes" id="UP000235786">
    <property type="component" value="Unassembled WGS sequence"/>
</dbReference>
<proteinExistence type="predicted"/>
<reference evidence="1 2" key="1">
    <citation type="submission" date="2016-04" db="EMBL/GenBank/DDBJ databases">
        <title>A degradative enzymes factory behind the ericoid mycorrhizal symbiosis.</title>
        <authorList>
            <consortium name="DOE Joint Genome Institute"/>
            <person name="Martino E."/>
            <person name="Morin E."/>
            <person name="Grelet G."/>
            <person name="Kuo A."/>
            <person name="Kohler A."/>
            <person name="Daghino S."/>
            <person name="Barry K."/>
            <person name="Choi C."/>
            <person name="Cichocki N."/>
            <person name="Clum A."/>
            <person name="Copeland A."/>
            <person name="Hainaut M."/>
            <person name="Haridas S."/>
            <person name="Labutti K."/>
            <person name="Lindquist E."/>
            <person name="Lipzen A."/>
            <person name="Khouja H.-R."/>
            <person name="Murat C."/>
            <person name="Ohm R."/>
            <person name="Olson A."/>
            <person name="Spatafora J."/>
            <person name="Veneault-Fourrey C."/>
            <person name="Henrissat B."/>
            <person name="Grigoriev I."/>
            <person name="Martin F."/>
            <person name="Perotto S."/>
        </authorList>
    </citation>
    <scope>NUCLEOTIDE SEQUENCE [LARGE SCALE GENOMIC DNA]</scope>
    <source>
        <strain evidence="1 2">F</strain>
    </source>
</reference>
<name>A0A2J6RN02_HYAVF</name>
<protein>
    <submittedName>
        <fullName evidence="1">Uncharacterized protein</fullName>
    </submittedName>
</protein>
<sequence length="139" mass="15702">MLALFQSNISSLEIRSNEKRLEQCFDLAFVWLPQPFVVSRKAHSGNLFWQSGRRPQPHCVGWVTDRLLKSHTLFCTCPFGWRQMVRVPLCVDASPRSLARGAVELDLLLDSLKPESTLEPGSEQSTPSCPAAYCSSSYW</sequence>
<gene>
    <name evidence="1" type="ORF">L207DRAFT_512839</name>
</gene>
<dbReference type="EMBL" id="KZ613946">
    <property type="protein sequence ID" value="PMD39873.1"/>
    <property type="molecule type" value="Genomic_DNA"/>
</dbReference>
<keyword evidence="2" id="KW-1185">Reference proteome</keyword>
<accession>A0A2J6RN02</accession>
<evidence type="ECO:0000313" key="1">
    <source>
        <dbReference type="EMBL" id="PMD39873.1"/>
    </source>
</evidence>
<evidence type="ECO:0000313" key="2">
    <source>
        <dbReference type="Proteomes" id="UP000235786"/>
    </source>
</evidence>